<dbReference type="Proteomes" id="UP000607653">
    <property type="component" value="Unassembled WGS sequence"/>
</dbReference>
<gene>
    <name evidence="1" type="ORF">HUJ06_021020</name>
</gene>
<name>A0A822XH52_NELNU</name>
<protein>
    <submittedName>
        <fullName evidence="1">Uncharacterized protein</fullName>
    </submittedName>
</protein>
<sequence>MSEHALLGDTWIREAQEASRLIENIETRVKDNSCGQRLRDSAQRKLLELGPKLDCLASLLHNPPAKTILSDQDLDLCWNMSSEIQLHTRAIAFSLYTLQFTNQHAYFKISLGLLYPRNREEV</sequence>
<keyword evidence="2" id="KW-1185">Reference proteome</keyword>
<evidence type="ECO:0000313" key="2">
    <source>
        <dbReference type="Proteomes" id="UP000607653"/>
    </source>
</evidence>
<dbReference type="AlphaFoldDB" id="A0A822XH52"/>
<accession>A0A822XH52</accession>
<comment type="caution">
    <text evidence="1">The sequence shown here is derived from an EMBL/GenBank/DDBJ whole genome shotgun (WGS) entry which is preliminary data.</text>
</comment>
<evidence type="ECO:0000313" key="1">
    <source>
        <dbReference type="EMBL" id="DAD19557.1"/>
    </source>
</evidence>
<dbReference type="EMBL" id="DUZY01000001">
    <property type="protein sequence ID" value="DAD19557.1"/>
    <property type="molecule type" value="Genomic_DNA"/>
</dbReference>
<organism evidence="1 2">
    <name type="scientific">Nelumbo nucifera</name>
    <name type="common">Sacred lotus</name>
    <dbReference type="NCBI Taxonomy" id="4432"/>
    <lineage>
        <taxon>Eukaryota</taxon>
        <taxon>Viridiplantae</taxon>
        <taxon>Streptophyta</taxon>
        <taxon>Embryophyta</taxon>
        <taxon>Tracheophyta</taxon>
        <taxon>Spermatophyta</taxon>
        <taxon>Magnoliopsida</taxon>
        <taxon>Proteales</taxon>
        <taxon>Nelumbonaceae</taxon>
        <taxon>Nelumbo</taxon>
    </lineage>
</organism>
<reference evidence="1 2" key="1">
    <citation type="journal article" date="2020" name="Mol. Biol. Evol.">
        <title>Distinct Expression and Methylation Patterns for Genes with Different Fates following a Single Whole-Genome Duplication in Flowering Plants.</title>
        <authorList>
            <person name="Shi T."/>
            <person name="Rahmani R.S."/>
            <person name="Gugger P.F."/>
            <person name="Wang M."/>
            <person name="Li H."/>
            <person name="Zhang Y."/>
            <person name="Li Z."/>
            <person name="Wang Q."/>
            <person name="Van de Peer Y."/>
            <person name="Marchal K."/>
            <person name="Chen J."/>
        </authorList>
    </citation>
    <scope>NUCLEOTIDE SEQUENCE [LARGE SCALE GENOMIC DNA]</scope>
    <source>
        <tissue evidence="1">Leaf</tissue>
    </source>
</reference>
<proteinExistence type="predicted"/>